<evidence type="ECO:0000313" key="1">
    <source>
        <dbReference type="EMBL" id="MBU2758819.1"/>
    </source>
</evidence>
<organism evidence="1 2">
    <name type="scientific">Acidithiobacillus sulfurivorans</name>
    <dbReference type="NCBI Taxonomy" id="1958756"/>
    <lineage>
        <taxon>Bacteria</taxon>
        <taxon>Pseudomonadati</taxon>
        <taxon>Pseudomonadota</taxon>
        <taxon>Acidithiobacillia</taxon>
        <taxon>Acidithiobacillales</taxon>
        <taxon>Acidithiobacillaceae</taxon>
        <taxon>Acidithiobacillus</taxon>
    </lineage>
</organism>
<dbReference type="EMBL" id="JAAOMP010000022">
    <property type="protein sequence ID" value="MBU2758819.1"/>
    <property type="molecule type" value="Genomic_DNA"/>
</dbReference>
<gene>
    <name evidence="1" type="ORF">HAP95_01105</name>
</gene>
<reference evidence="1 2" key="1">
    <citation type="journal article" date="2021" name="ISME J.">
        <title>Genomic evolution of the class Acidithiobacillia: deep-branching Proteobacteria living in extreme acidic conditions.</title>
        <authorList>
            <person name="Moya-Beltran A."/>
            <person name="Beard S."/>
            <person name="Rojas-Villalobos C."/>
            <person name="Issotta F."/>
            <person name="Gallardo Y."/>
            <person name="Ulloa R."/>
            <person name="Giaveno A."/>
            <person name="Degli Esposti M."/>
            <person name="Johnson D.B."/>
            <person name="Quatrini R."/>
        </authorList>
    </citation>
    <scope>NUCLEOTIDE SEQUENCE [LARGE SCALE GENOMIC DNA]</scope>
    <source>
        <strain evidence="1 2">RW2</strain>
    </source>
</reference>
<comment type="caution">
    <text evidence="1">The sequence shown here is derived from an EMBL/GenBank/DDBJ whole genome shotgun (WGS) entry which is preliminary data.</text>
</comment>
<dbReference type="SUPFAM" id="SSF88697">
    <property type="entry name" value="PUA domain-like"/>
    <property type="match status" value="1"/>
</dbReference>
<dbReference type="InterPro" id="IPR015947">
    <property type="entry name" value="PUA-like_sf"/>
</dbReference>
<dbReference type="Gene3D" id="3.10.590.10">
    <property type="entry name" value="ph1033 like domains"/>
    <property type="match status" value="1"/>
</dbReference>
<accession>A0ABS5ZUI0</accession>
<proteinExistence type="predicted"/>
<evidence type="ECO:0000313" key="2">
    <source>
        <dbReference type="Proteomes" id="UP000755654"/>
    </source>
</evidence>
<sequence length="102" mass="11534">MAFCGCFSVEFGSKNKLQTFTAIGIIEQREPYQVELDGGFQPYRRDVCWFPAEEAPIRPILGGLEFSAGKPNWGYQFRFEVFVISDHDMNVIAAAMGVDFAR</sequence>
<protein>
    <submittedName>
        <fullName evidence="1">EVE domain-containing protein</fullName>
    </submittedName>
</protein>
<name>A0ABS5ZUI0_9PROT</name>
<keyword evidence="2" id="KW-1185">Reference proteome</keyword>
<dbReference type="Proteomes" id="UP000755654">
    <property type="component" value="Unassembled WGS sequence"/>
</dbReference>